<organism evidence="2 3">
    <name type="scientific">Albula glossodonta</name>
    <name type="common">roundjaw bonefish</name>
    <dbReference type="NCBI Taxonomy" id="121402"/>
    <lineage>
        <taxon>Eukaryota</taxon>
        <taxon>Metazoa</taxon>
        <taxon>Chordata</taxon>
        <taxon>Craniata</taxon>
        <taxon>Vertebrata</taxon>
        <taxon>Euteleostomi</taxon>
        <taxon>Actinopterygii</taxon>
        <taxon>Neopterygii</taxon>
        <taxon>Teleostei</taxon>
        <taxon>Albuliformes</taxon>
        <taxon>Albulidae</taxon>
        <taxon>Albula</taxon>
    </lineage>
</organism>
<gene>
    <name evidence="2" type="ORF">JZ751_020491</name>
</gene>
<dbReference type="EMBL" id="JAFBMS010000005">
    <property type="protein sequence ID" value="KAG9352078.1"/>
    <property type="molecule type" value="Genomic_DNA"/>
</dbReference>
<proteinExistence type="predicted"/>
<feature type="region of interest" description="Disordered" evidence="1">
    <location>
        <begin position="294"/>
        <end position="323"/>
    </location>
</feature>
<dbReference type="OrthoDB" id="10036151at2759"/>
<dbReference type="Proteomes" id="UP000824540">
    <property type="component" value="Unassembled WGS sequence"/>
</dbReference>
<keyword evidence="3" id="KW-1185">Reference proteome</keyword>
<reference evidence="2" key="1">
    <citation type="thesis" date="2021" institute="BYU ScholarsArchive" country="Provo, UT, USA">
        <title>Applications of and Algorithms for Genome Assembly and Genomic Analyses with an Emphasis on Marine Teleosts.</title>
        <authorList>
            <person name="Pickett B.D."/>
        </authorList>
    </citation>
    <scope>NUCLEOTIDE SEQUENCE</scope>
    <source>
        <strain evidence="2">HI-2016</strain>
    </source>
</reference>
<evidence type="ECO:0000313" key="2">
    <source>
        <dbReference type="EMBL" id="KAG9352078.1"/>
    </source>
</evidence>
<evidence type="ECO:0000313" key="3">
    <source>
        <dbReference type="Proteomes" id="UP000824540"/>
    </source>
</evidence>
<dbReference type="AlphaFoldDB" id="A0A8T2PN80"/>
<name>A0A8T2PN80_9TELE</name>
<feature type="compositionally biased region" description="Acidic residues" evidence="1">
    <location>
        <begin position="311"/>
        <end position="321"/>
    </location>
</feature>
<protein>
    <submittedName>
        <fullName evidence="2">Uncharacterized protein</fullName>
    </submittedName>
</protein>
<evidence type="ECO:0000256" key="1">
    <source>
        <dbReference type="SAM" id="MobiDB-lite"/>
    </source>
</evidence>
<comment type="caution">
    <text evidence="2">The sequence shown here is derived from an EMBL/GenBank/DDBJ whole genome shotgun (WGS) entry which is preliminary data.</text>
</comment>
<feature type="non-terminal residue" evidence="2">
    <location>
        <position position="1"/>
    </location>
</feature>
<accession>A0A8T2PN80</accession>
<sequence length="465" mass="48647">GRCGGLWDSCSLWVERERGSEDGLSAHADKAVGAVGHAEGGPWGVGQVRGPGPRAGPAWGGAGRAQGSAALQVQLIMGAFPGAAGAVLRLCHHLWRGTPSAAPVCSRESMTAGRLAPGRRYEQHRLHQHPLCHWLLSEPQVFRSARECGRSPGTPCDGRGFSRMSTLAPSFDFLPPRKLGLEEAGKDTTTASLGRPFEKIHLDQAGSDPRSGGAHVLSQSLHILKHPIHTALQGYEAQILYSASGPEGLLGKSQGRVGGVWETHVLPEREAQERGSLVERTIWASFRYLLPERGGRGLSEGEEPPRGGWEAEAEEEEEEGDQTLKQSLWPRGFVGGEGEWLAEAAEVVGWGKGEGPEAKLEGATHGHGPCSCSWVLALWSADVLRRPVRGGVLGVGGLAVTIVKKIVVIEVVAMAMVAAAVAGAAGAVLQAGAAAVRGDGAECAVGRQVGGGVEGSLHLQGAQVL</sequence>